<sequence>MKNPVEIFVETLDTAEQKPYVELMRKQFAGVSFLYVKLQAPSSQQDFENFLHKEAERFITGTSWFYEFEYIRSSQAGLIYRFRFRVPEEKSFCCGNECPNCILKQR</sequence>
<name>A0A1H8AM08_9BACL</name>
<dbReference type="RefSeq" id="WP_089964520.1">
    <property type="nucleotide sequence ID" value="NZ_FOCQ01000001.1"/>
</dbReference>
<reference evidence="1 2" key="1">
    <citation type="submission" date="2016-10" db="EMBL/GenBank/DDBJ databases">
        <authorList>
            <person name="de Groot N.N."/>
        </authorList>
    </citation>
    <scope>NUCLEOTIDE SEQUENCE [LARGE SCALE GENOMIC DNA]</scope>
    <source>
        <strain evidence="1 2">DSM 46701</strain>
    </source>
</reference>
<evidence type="ECO:0000313" key="1">
    <source>
        <dbReference type="EMBL" id="SEM71546.1"/>
    </source>
</evidence>
<accession>A0A1H8AM08</accession>
<dbReference type="Proteomes" id="UP000199695">
    <property type="component" value="Unassembled WGS sequence"/>
</dbReference>
<dbReference type="EMBL" id="FOCQ01000001">
    <property type="protein sequence ID" value="SEM71546.1"/>
    <property type="molecule type" value="Genomic_DNA"/>
</dbReference>
<proteinExistence type="predicted"/>
<keyword evidence="2" id="KW-1185">Reference proteome</keyword>
<dbReference type="AlphaFoldDB" id="A0A1H8AM08"/>
<organism evidence="1 2">
    <name type="scientific">Lihuaxuella thermophila</name>
    <dbReference type="NCBI Taxonomy" id="1173111"/>
    <lineage>
        <taxon>Bacteria</taxon>
        <taxon>Bacillati</taxon>
        <taxon>Bacillota</taxon>
        <taxon>Bacilli</taxon>
        <taxon>Bacillales</taxon>
        <taxon>Thermoactinomycetaceae</taxon>
        <taxon>Lihuaxuella</taxon>
    </lineage>
</organism>
<evidence type="ECO:0000313" key="2">
    <source>
        <dbReference type="Proteomes" id="UP000199695"/>
    </source>
</evidence>
<dbReference type="OrthoDB" id="2988713at2"/>
<gene>
    <name evidence="1" type="ORF">SAMN05444955_101225</name>
</gene>
<protein>
    <submittedName>
        <fullName evidence="1">Uncharacterized protein</fullName>
    </submittedName>
</protein>